<keyword evidence="3" id="KW-1185">Reference proteome</keyword>
<comment type="caution">
    <text evidence="2">The sequence shown here is derived from an EMBL/GenBank/DDBJ whole genome shotgun (WGS) entry which is preliminary data.</text>
</comment>
<gene>
    <name evidence="2" type="ORF">VTJ83DRAFT_2862</name>
</gene>
<evidence type="ECO:0000313" key="2">
    <source>
        <dbReference type="EMBL" id="KAL2268016.1"/>
    </source>
</evidence>
<dbReference type="GeneID" id="98123823"/>
<proteinExistence type="predicted"/>
<sequence length="191" mass="20299">MCYFKRAFWDCGCPLGVAPAGPCEHKGTPACKRRHLLEKIRTNVACPMHIPPGGYPKRKKWVRWFYKVHPDGRVTRHLPKKKKKKDKTAEVAVGRPVAAEATDTIPSSTGATTSGPASEPPTTPGRQTMARSSTGTGTGTGEGSMAASATTSTTGLPTPQSTRSITNTGCVMTSPHPAPGSPYVDRAARKD</sequence>
<accession>A0ABR4DCE3</accession>
<evidence type="ECO:0000313" key="3">
    <source>
        <dbReference type="Proteomes" id="UP001600064"/>
    </source>
</evidence>
<dbReference type="Proteomes" id="UP001600064">
    <property type="component" value="Unassembled WGS sequence"/>
</dbReference>
<reference evidence="2 3" key="1">
    <citation type="journal article" date="2024" name="Commun. Biol.">
        <title>Comparative genomic analysis of thermophilic fungi reveals convergent evolutionary adaptations and gene losses.</title>
        <authorList>
            <person name="Steindorff A.S."/>
            <person name="Aguilar-Pontes M.V."/>
            <person name="Robinson A.J."/>
            <person name="Andreopoulos B."/>
            <person name="LaButti K."/>
            <person name="Kuo A."/>
            <person name="Mondo S."/>
            <person name="Riley R."/>
            <person name="Otillar R."/>
            <person name="Haridas S."/>
            <person name="Lipzen A."/>
            <person name="Grimwood J."/>
            <person name="Schmutz J."/>
            <person name="Clum A."/>
            <person name="Reid I.D."/>
            <person name="Moisan M.C."/>
            <person name="Butler G."/>
            <person name="Nguyen T.T.M."/>
            <person name="Dewar K."/>
            <person name="Conant G."/>
            <person name="Drula E."/>
            <person name="Henrissat B."/>
            <person name="Hansel C."/>
            <person name="Singer S."/>
            <person name="Hutchinson M.I."/>
            <person name="de Vries R.P."/>
            <person name="Natvig D.O."/>
            <person name="Powell A.J."/>
            <person name="Tsang A."/>
            <person name="Grigoriev I.V."/>
        </authorList>
    </citation>
    <scope>NUCLEOTIDE SEQUENCE [LARGE SCALE GENOMIC DNA]</scope>
    <source>
        <strain evidence="2 3">ATCC 22073</strain>
    </source>
</reference>
<protein>
    <submittedName>
        <fullName evidence="2">Uncharacterized protein</fullName>
    </submittedName>
</protein>
<feature type="compositionally biased region" description="Low complexity" evidence="1">
    <location>
        <begin position="104"/>
        <end position="117"/>
    </location>
</feature>
<feature type="compositionally biased region" description="Low complexity" evidence="1">
    <location>
        <begin position="143"/>
        <end position="162"/>
    </location>
</feature>
<dbReference type="RefSeq" id="XP_070866743.1">
    <property type="nucleotide sequence ID" value="XM_071009179.1"/>
</dbReference>
<feature type="compositionally biased region" description="Basic residues" evidence="1">
    <location>
        <begin position="75"/>
        <end position="86"/>
    </location>
</feature>
<organism evidence="2 3">
    <name type="scientific">Remersonia thermophila</name>
    <dbReference type="NCBI Taxonomy" id="72144"/>
    <lineage>
        <taxon>Eukaryota</taxon>
        <taxon>Fungi</taxon>
        <taxon>Dikarya</taxon>
        <taxon>Ascomycota</taxon>
        <taxon>Pezizomycotina</taxon>
        <taxon>Sordariomycetes</taxon>
        <taxon>Sordariomycetidae</taxon>
        <taxon>Sordariales</taxon>
        <taxon>Sordariales incertae sedis</taxon>
        <taxon>Remersonia</taxon>
    </lineage>
</organism>
<feature type="region of interest" description="Disordered" evidence="1">
    <location>
        <begin position="75"/>
        <end position="191"/>
    </location>
</feature>
<name>A0ABR4DCE3_9PEZI</name>
<dbReference type="EMBL" id="JAZGUE010000003">
    <property type="protein sequence ID" value="KAL2268016.1"/>
    <property type="molecule type" value="Genomic_DNA"/>
</dbReference>
<evidence type="ECO:0000256" key="1">
    <source>
        <dbReference type="SAM" id="MobiDB-lite"/>
    </source>
</evidence>